<sequence length="68" mass="7897">MSEEQTELVVPGRFGVTNKQLIPVLKQAVGDQDVNKLILLKAKYLYTFDKSIRYLSKKERDFISEHVK</sequence>
<comment type="caution">
    <text evidence="1">The sequence shown here is derived from an EMBL/GenBank/DDBJ whole genome shotgun (WGS) entry which is preliminary data.</text>
</comment>
<dbReference type="EMBL" id="JBHSNC010000024">
    <property type="protein sequence ID" value="MFC5529509.1"/>
    <property type="molecule type" value="Genomic_DNA"/>
</dbReference>
<name>A0ABW0R2Q7_9BACL</name>
<dbReference type="RefSeq" id="WP_378111382.1">
    <property type="nucleotide sequence ID" value="NZ_JBHSNC010000024.1"/>
</dbReference>
<accession>A0ABW0R2Q7</accession>
<dbReference type="Proteomes" id="UP001596108">
    <property type="component" value="Unassembled WGS sequence"/>
</dbReference>
<evidence type="ECO:0000313" key="2">
    <source>
        <dbReference type="Proteomes" id="UP001596108"/>
    </source>
</evidence>
<keyword evidence="2" id="KW-1185">Reference proteome</keyword>
<proteinExistence type="predicted"/>
<protein>
    <submittedName>
        <fullName evidence="1">Uncharacterized protein</fullName>
    </submittedName>
</protein>
<gene>
    <name evidence="1" type="ORF">ACFPQ4_08610</name>
</gene>
<evidence type="ECO:0000313" key="1">
    <source>
        <dbReference type="EMBL" id="MFC5529509.1"/>
    </source>
</evidence>
<reference evidence="2" key="1">
    <citation type="journal article" date="2019" name="Int. J. Syst. Evol. Microbiol.">
        <title>The Global Catalogue of Microorganisms (GCM) 10K type strain sequencing project: providing services to taxonomists for standard genome sequencing and annotation.</title>
        <authorList>
            <consortium name="The Broad Institute Genomics Platform"/>
            <consortium name="The Broad Institute Genome Sequencing Center for Infectious Disease"/>
            <person name="Wu L."/>
            <person name="Ma J."/>
        </authorList>
    </citation>
    <scope>NUCLEOTIDE SEQUENCE [LARGE SCALE GENOMIC DNA]</scope>
    <source>
        <strain evidence="2">CGMCC 1.18578</strain>
    </source>
</reference>
<organism evidence="1 2">
    <name type="scientific">Cohnella yongneupensis</name>
    <dbReference type="NCBI Taxonomy" id="425006"/>
    <lineage>
        <taxon>Bacteria</taxon>
        <taxon>Bacillati</taxon>
        <taxon>Bacillota</taxon>
        <taxon>Bacilli</taxon>
        <taxon>Bacillales</taxon>
        <taxon>Paenibacillaceae</taxon>
        <taxon>Cohnella</taxon>
    </lineage>
</organism>